<dbReference type="FunFam" id="2.120.10.30:FF:000066">
    <property type="entry name" value="ABC transporter permease protein"/>
    <property type="match status" value="1"/>
</dbReference>
<keyword evidence="5" id="KW-0472">Membrane</keyword>
<evidence type="ECO:0000256" key="1">
    <source>
        <dbReference type="ARBA" id="ARBA00004116"/>
    </source>
</evidence>
<accession>A0AAD2A1L9</accession>
<dbReference type="InterPro" id="IPR018119">
    <property type="entry name" value="Strictosidine_synth_cons-reg"/>
</dbReference>
<evidence type="ECO:0000313" key="8">
    <source>
        <dbReference type="Proteomes" id="UP000834106"/>
    </source>
</evidence>
<dbReference type="SUPFAM" id="SSF63829">
    <property type="entry name" value="Calcium-dependent phosphotriesterase"/>
    <property type="match status" value="1"/>
</dbReference>
<dbReference type="PANTHER" id="PTHR10426">
    <property type="entry name" value="STRICTOSIDINE SYNTHASE-RELATED"/>
    <property type="match status" value="1"/>
</dbReference>
<feature type="transmembrane region" description="Helical" evidence="5">
    <location>
        <begin position="7"/>
        <end position="27"/>
    </location>
</feature>
<name>A0AAD2A1L9_9LAMI</name>
<comment type="similarity">
    <text evidence="2">Belongs to the strictosidine synthase family.</text>
</comment>
<evidence type="ECO:0000256" key="5">
    <source>
        <dbReference type="SAM" id="Phobius"/>
    </source>
</evidence>
<evidence type="ECO:0000313" key="7">
    <source>
        <dbReference type="EMBL" id="CAI9779867.1"/>
    </source>
</evidence>
<organism evidence="7 8">
    <name type="scientific">Fraxinus pennsylvanica</name>
    <dbReference type="NCBI Taxonomy" id="56036"/>
    <lineage>
        <taxon>Eukaryota</taxon>
        <taxon>Viridiplantae</taxon>
        <taxon>Streptophyta</taxon>
        <taxon>Embryophyta</taxon>
        <taxon>Tracheophyta</taxon>
        <taxon>Spermatophyta</taxon>
        <taxon>Magnoliopsida</taxon>
        <taxon>eudicotyledons</taxon>
        <taxon>Gunneridae</taxon>
        <taxon>Pentapetalae</taxon>
        <taxon>asterids</taxon>
        <taxon>lamiids</taxon>
        <taxon>Lamiales</taxon>
        <taxon>Oleaceae</taxon>
        <taxon>Oleeae</taxon>
        <taxon>Fraxinus</taxon>
    </lineage>
</organism>
<dbReference type="Gene3D" id="2.120.10.30">
    <property type="entry name" value="TolB, C-terminal domain"/>
    <property type="match status" value="1"/>
</dbReference>
<feature type="domain" description="Strictosidine synthase conserved region" evidence="6">
    <location>
        <begin position="150"/>
        <end position="234"/>
    </location>
</feature>
<keyword evidence="5" id="KW-0812">Transmembrane</keyword>
<dbReference type="AlphaFoldDB" id="A0AAD2A1L9"/>
<dbReference type="PANTHER" id="PTHR10426:SF68">
    <property type="entry name" value="OS07G0614000 PROTEIN"/>
    <property type="match status" value="1"/>
</dbReference>
<dbReference type="GO" id="GO:0016787">
    <property type="term" value="F:hydrolase activity"/>
    <property type="evidence" value="ECO:0007669"/>
    <property type="project" value="TreeGrafter"/>
</dbReference>
<dbReference type="Proteomes" id="UP000834106">
    <property type="component" value="Chromosome 17"/>
</dbReference>
<evidence type="ECO:0000256" key="2">
    <source>
        <dbReference type="ARBA" id="ARBA00009191"/>
    </source>
</evidence>
<evidence type="ECO:0000256" key="4">
    <source>
        <dbReference type="ARBA" id="ARBA00023180"/>
    </source>
</evidence>
<dbReference type="EMBL" id="OU503052">
    <property type="protein sequence ID" value="CAI9779867.1"/>
    <property type="molecule type" value="Genomic_DNA"/>
</dbReference>
<reference evidence="7" key="1">
    <citation type="submission" date="2023-05" db="EMBL/GenBank/DDBJ databases">
        <authorList>
            <person name="Huff M."/>
        </authorList>
    </citation>
    <scope>NUCLEOTIDE SEQUENCE</scope>
</reference>
<keyword evidence="8" id="KW-1185">Reference proteome</keyword>
<gene>
    <name evidence="7" type="ORF">FPE_LOCUS27297</name>
</gene>
<evidence type="ECO:0000259" key="6">
    <source>
        <dbReference type="Pfam" id="PF03088"/>
    </source>
</evidence>
<keyword evidence="4" id="KW-0325">Glycoprotein</keyword>
<dbReference type="InterPro" id="IPR011042">
    <property type="entry name" value="6-blade_b-propeller_TolB-like"/>
</dbReference>
<sequence>MDKRTCSVILIVCALAIALQVFVLIPLSPDILHLPPTSSTLLAPSNSKLQEVDKLGEGLLKKPEAIAVDKMGVLYTATRDGWIKKLYRNGSWDNWKHIDSDTLLGITTTAAGDLVVCDAENGLLKVGEDGVTVLASRVNGVKIRFADDVVESADGNLYFSIASTKFGLHDWHLDVLEAKPHGQLLMYNSSSNETSILLDNLAFANGVALSADQDFLIVCETWKFRCLKYWLREEKMGQTELFIDNLPGGPDNINLAPDGSFWIALLQLVPNGLEFVHRSRTLKHILMCFPKLSKWAIGVNNKATVINVASDGKIIRSFDDPTGKVMSFVTSALEFENHLYLGTLNCDFIGKLQLTTP</sequence>
<dbReference type="GO" id="GO:0005773">
    <property type="term" value="C:vacuole"/>
    <property type="evidence" value="ECO:0007669"/>
    <property type="project" value="UniProtKB-SubCell"/>
</dbReference>
<dbReference type="GO" id="GO:0012505">
    <property type="term" value="C:endomembrane system"/>
    <property type="evidence" value="ECO:0007669"/>
    <property type="project" value="TreeGrafter"/>
</dbReference>
<keyword evidence="3" id="KW-0926">Vacuole</keyword>
<dbReference type="Pfam" id="PF03088">
    <property type="entry name" value="Str_synth"/>
    <property type="match status" value="1"/>
</dbReference>
<proteinExistence type="inferred from homology"/>
<dbReference type="Pfam" id="PF20067">
    <property type="entry name" value="SSL_N"/>
    <property type="match status" value="1"/>
</dbReference>
<comment type="subcellular location">
    <subcellularLocation>
        <location evidence="1">Vacuole</location>
    </subcellularLocation>
</comment>
<evidence type="ECO:0000256" key="3">
    <source>
        <dbReference type="ARBA" id="ARBA00022554"/>
    </source>
</evidence>
<keyword evidence="5" id="KW-1133">Transmembrane helix</keyword>
<protein>
    <recommendedName>
        <fullName evidence="6">Strictosidine synthase conserved region domain-containing protein</fullName>
    </recommendedName>
</protein>